<dbReference type="InterPro" id="IPR050482">
    <property type="entry name" value="Sensor_HK_TwoCompSys"/>
</dbReference>
<keyword evidence="12" id="KW-1185">Reference proteome</keyword>
<evidence type="ECO:0000256" key="7">
    <source>
        <dbReference type="ARBA" id="ARBA00022840"/>
    </source>
</evidence>
<feature type="transmembrane region" description="Helical" evidence="9">
    <location>
        <begin position="121"/>
        <end position="139"/>
    </location>
</feature>
<evidence type="ECO:0000256" key="3">
    <source>
        <dbReference type="ARBA" id="ARBA00022553"/>
    </source>
</evidence>
<dbReference type="Gene3D" id="3.30.565.10">
    <property type="entry name" value="Histidine kinase-like ATPase, C-terminal domain"/>
    <property type="match status" value="1"/>
</dbReference>
<feature type="transmembrane region" description="Helical" evidence="9">
    <location>
        <begin position="99"/>
        <end position="116"/>
    </location>
</feature>
<evidence type="ECO:0000259" key="10">
    <source>
        <dbReference type="SMART" id="SM00387"/>
    </source>
</evidence>
<dbReference type="InterPro" id="IPR011712">
    <property type="entry name" value="Sig_transdc_His_kin_sub3_dim/P"/>
</dbReference>
<dbReference type="CDD" id="cd16917">
    <property type="entry name" value="HATPase_UhpB-NarQ-NarX-like"/>
    <property type="match status" value="1"/>
</dbReference>
<name>A0ABS4X8X4_9MICC</name>
<dbReference type="PANTHER" id="PTHR24421">
    <property type="entry name" value="NITRATE/NITRITE SENSOR PROTEIN NARX-RELATED"/>
    <property type="match status" value="1"/>
</dbReference>
<evidence type="ECO:0000313" key="11">
    <source>
        <dbReference type="EMBL" id="MBP2384828.1"/>
    </source>
</evidence>
<feature type="transmembrane region" description="Helical" evidence="9">
    <location>
        <begin position="9"/>
        <end position="28"/>
    </location>
</feature>
<feature type="domain" description="Histidine kinase/HSP90-like ATPase" evidence="10">
    <location>
        <begin position="276"/>
        <end position="373"/>
    </location>
</feature>
<dbReference type="Pfam" id="PF02518">
    <property type="entry name" value="HATPase_c"/>
    <property type="match status" value="1"/>
</dbReference>
<dbReference type="SMART" id="SM00387">
    <property type="entry name" value="HATPase_c"/>
    <property type="match status" value="1"/>
</dbReference>
<organism evidence="11 12">
    <name type="scientific">Paeniglutamicibacter kerguelensis</name>
    <dbReference type="NCBI Taxonomy" id="254788"/>
    <lineage>
        <taxon>Bacteria</taxon>
        <taxon>Bacillati</taxon>
        <taxon>Actinomycetota</taxon>
        <taxon>Actinomycetes</taxon>
        <taxon>Micrococcales</taxon>
        <taxon>Micrococcaceae</taxon>
        <taxon>Paeniglutamicibacter</taxon>
    </lineage>
</organism>
<keyword evidence="8" id="KW-0902">Two-component regulatory system</keyword>
<evidence type="ECO:0000256" key="6">
    <source>
        <dbReference type="ARBA" id="ARBA00022777"/>
    </source>
</evidence>
<evidence type="ECO:0000256" key="9">
    <source>
        <dbReference type="SAM" id="Phobius"/>
    </source>
</evidence>
<evidence type="ECO:0000256" key="5">
    <source>
        <dbReference type="ARBA" id="ARBA00022741"/>
    </source>
</evidence>
<dbReference type="RefSeq" id="WP_209995540.1">
    <property type="nucleotide sequence ID" value="NZ_BAAAJY010000006.1"/>
</dbReference>
<dbReference type="EC" id="2.7.13.3" evidence="2"/>
<evidence type="ECO:0000313" key="12">
    <source>
        <dbReference type="Proteomes" id="UP001296993"/>
    </source>
</evidence>
<keyword evidence="9" id="KW-1133">Transmembrane helix</keyword>
<evidence type="ECO:0000256" key="4">
    <source>
        <dbReference type="ARBA" id="ARBA00022679"/>
    </source>
</evidence>
<keyword evidence="9" id="KW-0812">Transmembrane</keyword>
<feature type="transmembrane region" description="Helical" evidence="9">
    <location>
        <begin position="59"/>
        <end position="79"/>
    </location>
</feature>
<keyword evidence="9" id="KW-0472">Membrane</keyword>
<proteinExistence type="predicted"/>
<dbReference type="Proteomes" id="UP001296993">
    <property type="component" value="Unassembled WGS sequence"/>
</dbReference>
<keyword evidence="6 11" id="KW-0418">Kinase</keyword>
<reference evidence="11 12" key="1">
    <citation type="submission" date="2021-03" db="EMBL/GenBank/DDBJ databases">
        <title>Sequencing the genomes of 1000 actinobacteria strains.</title>
        <authorList>
            <person name="Klenk H.-P."/>
        </authorList>
    </citation>
    <scope>NUCLEOTIDE SEQUENCE [LARGE SCALE GENOMIC DNA]</scope>
    <source>
        <strain evidence="11 12">DSM 15797</strain>
    </source>
</reference>
<dbReference type="InterPro" id="IPR003594">
    <property type="entry name" value="HATPase_dom"/>
</dbReference>
<accession>A0ABS4X8X4</accession>
<keyword evidence="5" id="KW-0547">Nucleotide-binding</keyword>
<keyword evidence="3" id="KW-0597">Phosphoprotein</keyword>
<comment type="catalytic activity">
    <reaction evidence="1">
        <text>ATP + protein L-histidine = ADP + protein N-phospho-L-histidine.</text>
        <dbReference type="EC" id="2.7.13.3"/>
    </reaction>
</comment>
<dbReference type="PANTHER" id="PTHR24421:SF10">
    <property type="entry name" value="NITRATE_NITRITE SENSOR PROTEIN NARQ"/>
    <property type="match status" value="1"/>
</dbReference>
<dbReference type="GO" id="GO:0016301">
    <property type="term" value="F:kinase activity"/>
    <property type="evidence" value="ECO:0007669"/>
    <property type="project" value="UniProtKB-KW"/>
</dbReference>
<evidence type="ECO:0000256" key="1">
    <source>
        <dbReference type="ARBA" id="ARBA00000085"/>
    </source>
</evidence>
<dbReference type="Gene3D" id="1.20.5.1930">
    <property type="match status" value="1"/>
</dbReference>
<protein>
    <recommendedName>
        <fullName evidence="2">histidine kinase</fullName>
        <ecNumber evidence="2">2.7.13.3</ecNumber>
    </recommendedName>
</protein>
<evidence type="ECO:0000256" key="8">
    <source>
        <dbReference type="ARBA" id="ARBA00023012"/>
    </source>
</evidence>
<feature type="transmembrane region" description="Helical" evidence="9">
    <location>
        <begin position="34"/>
        <end position="52"/>
    </location>
</feature>
<evidence type="ECO:0000256" key="2">
    <source>
        <dbReference type="ARBA" id="ARBA00012438"/>
    </source>
</evidence>
<keyword evidence="7" id="KW-0067">ATP-binding</keyword>
<dbReference type="Pfam" id="PF07730">
    <property type="entry name" value="HisKA_3"/>
    <property type="match status" value="1"/>
</dbReference>
<sequence length="384" mass="41991">MTNRRHPPLAVLSVFVATVQVVGTFFASHRFGTALTWQAVALLLAGPALLLLRRRAPGPMVAGIGGVTALYAFAGFPWGPFPFSLAVGLVLAVAAGKRWWAWGTGAAVGLLFFVLATRQELLTRASFVLVWLFVILLIGELARTAKDRRIEFRRAAAERAKHLRDEERLVLARDIHDVVAHSLSMINVQASVALHLSRKDDDTRALQDAMENIKAGSKEALDEVREVLAVLRQDAPRVPSQRLEQLAELVQRVRGANLDISFHPPRLPPPGWVDERVENTIYRVVQESLTNAVRHAKARRVTVLVDLTEHEARVTVQDDGIGFGASDEGNGLGGMRERVASRGGTLEITTPHAPTGPSGTPGTKINVWIPAPPHELETKERGNQ</sequence>
<keyword evidence="4" id="KW-0808">Transferase</keyword>
<dbReference type="InterPro" id="IPR036890">
    <property type="entry name" value="HATPase_C_sf"/>
</dbReference>
<comment type="caution">
    <text evidence="11">The sequence shown here is derived from an EMBL/GenBank/DDBJ whole genome shotgun (WGS) entry which is preliminary data.</text>
</comment>
<gene>
    <name evidence="11" type="ORF">JOF47_000339</name>
</gene>
<dbReference type="SUPFAM" id="SSF55874">
    <property type="entry name" value="ATPase domain of HSP90 chaperone/DNA topoisomerase II/histidine kinase"/>
    <property type="match status" value="1"/>
</dbReference>
<dbReference type="EMBL" id="JAGIOF010000001">
    <property type="protein sequence ID" value="MBP2384828.1"/>
    <property type="molecule type" value="Genomic_DNA"/>
</dbReference>